<evidence type="ECO:0000313" key="2">
    <source>
        <dbReference type="Proteomes" id="UP000219465"/>
    </source>
</evidence>
<protein>
    <submittedName>
        <fullName evidence="1">Tail tube GTA-gp10-like protein</fullName>
    </submittedName>
</protein>
<dbReference type="AlphaFoldDB" id="A0A286HMF6"/>
<proteinExistence type="predicted"/>
<evidence type="ECO:0000313" key="1">
    <source>
        <dbReference type="EMBL" id="SOE08489.1"/>
    </source>
</evidence>
<gene>
    <name evidence="1" type="ORF">SAMN05877838_0211</name>
</gene>
<dbReference type="OrthoDB" id="7509188at2"/>
<sequence>MTKYKAFFGDGEKTFAFPTRDLIEELERKTSIGIGGLFERFRVSTYSLADILEILRIGLIGGGTSPADASQLVAVYGVGRPLTEVFAIADGVISALFFGTGEAADDTAEIAQGEIRQVAA</sequence>
<accession>A0A286HMF6</accession>
<organism evidence="1 2">
    <name type="scientific">Hoeflea halophila</name>
    <dbReference type="NCBI Taxonomy" id="714899"/>
    <lineage>
        <taxon>Bacteria</taxon>
        <taxon>Pseudomonadati</taxon>
        <taxon>Pseudomonadota</taxon>
        <taxon>Alphaproteobacteria</taxon>
        <taxon>Hyphomicrobiales</taxon>
        <taxon>Rhizobiaceae</taxon>
        <taxon>Hoeflea</taxon>
    </lineage>
</organism>
<dbReference type="Pfam" id="PF11836">
    <property type="entry name" value="Phage_TAC_11"/>
    <property type="match status" value="1"/>
</dbReference>
<dbReference type="InterPro" id="IPR021791">
    <property type="entry name" value="Phage_TAC_11"/>
</dbReference>
<name>A0A286HMF6_9HYPH</name>
<keyword evidence="2" id="KW-1185">Reference proteome</keyword>
<dbReference type="Proteomes" id="UP000219465">
    <property type="component" value="Unassembled WGS sequence"/>
</dbReference>
<reference evidence="2" key="1">
    <citation type="submission" date="2017-08" db="EMBL/GenBank/DDBJ databases">
        <authorList>
            <person name="Varghese N."/>
            <person name="Submissions S."/>
        </authorList>
    </citation>
    <scope>NUCLEOTIDE SEQUENCE [LARGE SCALE GENOMIC DNA]</scope>
    <source>
        <strain evidence="2">KCTC 23107</strain>
    </source>
</reference>
<dbReference type="EMBL" id="OCPC01000001">
    <property type="protein sequence ID" value="SOE08489.1"/>
    <property type="molecule type" value="Genomic_DNA"/>
</dbReference>
<dbReference type="RefSeq" id="WP_097104165.1">
    <property type="nucleotide sequence ID" value="NZ_OCPC01000001.1"/>
</dbReference>